<dbReference type="AlphaFoldDB" id="A0A0F5LKF7"/>
<dbReference type="GO" id="GO:0004190">
    <property type="term" value="F:aspartic-type endopeptidase activity"/>
    <property type="evidence" value="ECO:0007669"/>
    <property type="project" value="InterPro"/>
</dbReference>
<name>A0A0F5LKF7_9HYPH</name>
<evidence type="ECO:0000313" key="4">
    <source>
        <dbReference type="Proteomes" id="UP000033608"/>
    </source>
</evidence>
<evidence type="ECO:0000256" key="1">
    <source>
        <dbReference type="SAM" id="SignalP"/>
    </source>
</evidence>
<keyword evidence="1" id="KW-0732">Signal</keyword>
<dbReference type="InterPro" id="IPR020080">
    <property type="entry name" value="OM_adhesin/peptidase_omptin"/>
</dbReference>
<dbReference type="STRING" id="1121477.SAMN02745223_00208"/>
<accession>A0A0F5LKF7</accession>
<keyword evidence="4" id="KW-1185">Reference proteome</keyword>
<sequence>MLRPLHSIVALAALCAAAPALAADANLMFPDLRPAYPTSWEDSPENPLRFEAGLRYWYALGEQNAELGGQTFNTRDRSHILEAHFRIDDASTDSFLKGQAGYAVAIDGEHLTHAGVPTNFTGGQVGYAGADFGWTPFGNETVKFGFITGYQFLRESPDRARFDVQSIDGLNIHALRLGVTGRAEINDMFDIEAEIAAVPYAFASGSTAEIPSADQVVQGVTVNRSNFTATGALYGATGQVMVGVHPTENLTFRFGGRASVLTGPSSMRFKQWNAATPNSYIYSDTLLSGFSLVRYGVVAEVTGRF</sequence>
<dbReference type="EMBL" id="LAJF01000093">
    <property type="protein sequence ID" value="KKB82669.1"/>
    <property type="molecule type" value="Genomic_DNA"/>
</dbReference>
<evidence type="ECO:0008006" key="6">
    <source>
        <dbReference type="Google" id="ProtNLM"/>
    </source>
</evidence>
<evidence type="ECO:0000313" key="5">
    <source>
        <dbReference type="Proteomes" id="UP000184533"/>
    </source>
</evidence>
<dbReference type="PATRIC" id="fig|1121477.3.peg.4326"/>
<evidence type="ECO:0000313" key="3">
    <source>
        <dbReference type="EMBL" id="SHE37582.1"/>
    </source>
</evidence>
<reference evidence="3 5" key="2">
    <citation type="submission" date="2016-11" db="EMBL/GenBank/DDBJ databases">
        <authorList>
            <person name="Jaros S."/>
            <person name="Januszkiewicz K."/>
            <person name="Wedrychowicz H."/>
        </authorList>
    </citation>
    <scope>NUCLEOTIDE SEQUENCE [LARGE SCALE GENOMIC DNA]</scope>
    <source>
        <strain evidence="3 5">DSM 17137</strain>
    </source>
</reference>
<dbReference type="EMBL" id="FQVC01000001">
    <property type="protein sequence ID" value="SHE37582.1"/>
    <property type="molecule type" value="Genomic_DNA"/>
</dbReference>
<reference evidence="2 4" key="1">
    <citation type="submission" date="2015-03" db="EMBL/GenBank/DDBJ databases">
        <authorList>
            <person name="Hassan Y.I."/>
            <person name="Lepp D."/>
            <person name="Zhou T."/>
        </authorList>
    </citation>
    <scope>NUCLEOTIDE SEQUENCE [LARGE SCALE GENOMIC DNA]</scope>
    <source>
        <strain evidence="2 4">DSM 17137</strain>
    </source>
</reference>
<dbReference type="RefSeq" id="WP_046136237.1">
    <property type="nucleotide sequence ID" value="NZ_FQVC01000001.1"/>
</dbReference>
<dbReference type="Proteomes" id="UP000033608">
    <property type="component" value="Unassembled WGS sequence"/>
</dbReference>
<feature type="signal peptide" evidence="1">
    <location>
        <begin position="1"/>
        <end position="22"/>
    </location>
</feature>
<evidence type="ECO:0000313" key="2">
    <source>
        <dbReference type="EMBL" id="KKB82669.1"/>
    </source>
</evidence>
<protein>
    <recommendedName>
        <fullName evidence="6">Porin</fullName>
    </recommendedName>
</protein>
<dbReference type="Proteomes" id="UP000184533">
    <property type="component" value="Unassembled WGS sequence"/>
</dbReference>
<feature type="chain" id="PRO_5015038281" description="Porin" evidence="1">
    <location>
        <begin position="23"/>
        <end position="305"/>
    </location>
</feature>
<proteinExistence type="predicted"/>
<organism evidence="2 4">
    <name type="scientific">Devosia limi DSM 17137</name>
    <dbReference type="NCBI Taxonomy" id="1121477"/>
    <lineage>
        <taxon>Bacteria</taxon>
        <taxon>Pseudomonadati</taxon>
        <taxon>Pseudomonadota</taxon>
        <taxon>Alphaproteobacteria</taxon>
        <taxon>Hyphomicrobiales</taxon>
        <taxon>Devosiaceae</taxon>
        <taxon>Devosia</taxon>
    </lineage>
</organism>
<gene>
    <name evidence="3" type="ORF">SAMN02745223_00208</name>
    <name evidence="2" type="ORF">VW29_15765</name>
</gene>
<dbReference type="SUPFAM" id="SSF69917">
    <property type="entry name" value="OMPT-like"/>
    <property type="match status" value="1"/>
</dbReference>
<dbReference type="OrthoDB" id="7591823at2"/>